<keyword evidence="5" id="KW-0508">mRNA splicing</keyword>
<dbReference type="PROSITE" id="PS50082">
    <property type="entry name" value="WD_REPEATS_2"/>
    <property type="match status" value="5"/>
</dbReference>
<dbReference type="InterPro" id="IPR006594">
    <property type="entry name" value="LisH"/>
</dbReference>
<keyword evidence="2 9" id="KW-0853">WD repeat</keyword>
<keyword evidence="12" id="KW-1185">Reference proteome</keyword>
<feature type="repeat" description="WD" evidence="9">
    <location>
        <begin position="306"/>
        <end position="347"/>
    </location>
</feature>
<dbReference type="Pfam" id="PF17814">
    <property type="entry name" value="LisH_TPL"/>
    <property type="match status" value="1"/>
</dbReference>
<dbReference type="Pfam" id="PF00400">
    <property type="entry name" value="WD40"/>
    <property type="match status" value="5"/>
</dbReference>
<dbReference type="PANTHER" id="PTHR22848">
    <property type="entry name" value="WD40 REPEAT PROTEIN"/>
    <property type="match status" value="1"/>
</dbReference>
<comment type="similarity">
    <text evidence="7">Belongs to the WD repeat SMU1 family.</text>
</comment>
<dbReference type="InterPro" id="IPR006595">
    <property type="entry name" value="CTLH_C"/>
</dbReference>
<dbReference type="InterPro" id="IPR015943">
    <property type="entry name" value="WD40/YVTN_repeat-like_dom_sf"/>
</dbReference>
<dbReference type="InterPro" id="IPR001680">
    <property type="entry name" value="WD40_rpt"/>
</dbReference>
<dbReference type="InterPro" id="IPR045184">
    <property type="entry name" value="SMU1"/>
</dbReference>
<protein>
    <recommendedName>
        <fullName evidence="8">WD40 repeat-containing protein SMU1</fullName>
    </recommendedName>
</protein>
<dbReference type="STRING" id="431595.K3WH88"/>
<dbReference type="eggNOG" id="KOG0275">
    <property type="taxonomic scope" value="Eukaryota"/>
</dbReference>
<comment type="subcellular location">
    <subcellularLocation>
        <location evidence="1">Nucleus speckle</location>
    </subcellularLocation>
</comment>
<dbReference type="PRINTS" id="PR00320">
    <property type="entry name" value="GPROTEINBRPT"/>
</dbReference>
<dbReference type="InterPro" id="IPR036322">
    <property type="entry name" value="WD40_repeat_dom_sf"/>
</dbReference>
<evidence type="ECO:0000256" key="6">
    <source>
        <dbReference type="ARBA" id="ARBA00023242"/>
    </source>
</evidence>
<evidence type="ECO:0000256" key="2">
    <source>
        <dbReference type="ARBA" id="ARBA00022574"/>
    </source>
</evidence>
<accession>K3WH88</accession>
<evidence type="ECO:0000256" key="3">
    <source>
        <dbReference type="ARBA" id="ARBA00022664"/>
    </source>
</evidence>
<dbReference type="EnsemblProtists" id="PYU1_T004330">
    <property type="protein sequence ID" value="PYU1_T004330"/>
    <property type="gene ID" value="PYU1_G004320"/>
</dbReference>
<sequence length="524" mass="58370">MNELEVDAGDAVRLILQFLKENHLFHAMRALQEESQISLNAVDSRDTFLADVRAGRWESVLQQTKALECSPGTMMELYEQIALEMLEMHEHEVALQLLRSTPPMAHMKKHQPERYLRLEKLAQKAIFDPVDAYAGLTKEKKRDDIAQLFQTEVTSVAPSRLLSLLGQALKWQQMQGAITPGADFDLFRGAPKETVAERTEKIIRKSAGKIKFSKTSAPQCAQFSRDGRMLITGTKDGFVEVWDYEKCKLRKDLEYQAKDEFMMHDDERGVTAQAFSRDGEMLATGSDDGKVKVWKLSSGVCLRRFDNAHSQSVHSIAFSRDGTQLLTSSFDQLIRIHGLKSGQTLKEFHGHESYVNSAVFSKDGSRIVSSSSDGTVKIWDVKTAECLHTIRPPNASYGAEVDILSVHLIPSPLQGTTGENIVLCTRSNAMFLLGMDGEPLLTYKVDPIQETAMGNFVGCALSSRAKWLYGVTDKGHMLCYATATAALEMSLQVTNGDAFGVAHHPHRNLVATFGSDGYVRMWKA</sequence>
<keyword evidence="6" id="KW-0539">Nucleus</keyword>
<evidence type="ECO:0000256" key="7">
    <source>
        <dbReference type="ARBA" id="ARBA00025801"/>
    </source>
</evidence>
<evidence type="ECO:0000256" key="5">
    <source>
        <dbReference type="ARBA" id="ARBA00023187"/>
    </source>
</evidence>
<dbReference type="CDD" id="cd00200">
    <property type="entry name" value="WD40"/>
    <property type="match status" value="1"/>
</dbReference>
<dbReference type="PROSITE" id="PS50294">
    <property type="entry name" value="WD_REPEATS_REGION"/>
    <property type="match status" value="3"/>
</dbReference>
<feature type="repeat" description="WD" evidence="9">
    <location>
        <begin position="348"/>
        <end position="389"/>
    </location>
</feature>
<dbReference type="SUPFAM" id="SSF50978">
    <property type="entry name" value="WD40 repeat-like"/>
    <property type="match status" value="1"/>
</dbReference>
<dbReference type="PROSITE" id="PS50896">
    <property type="entry name" value="LISH"/>
    <property type="match status" value="1"/>
</dbReference>
<feature type="repeat" description="WD" evidence="9">
    <location>
        <begin position="263"/>
        <end position="304"/>
    </location>
</feature>
<feature type="repeat" description="WD" evidence="9">
    <location>
        <begin position="223"/>
        <end position="245"/>
    </location>
</feature>
<dbReference type="EMBL" id="GL376567">
    <property type="status" value="NOT_ANNOTATED_CDS"/>
    <property type="molecule type" value="Genomic_DNA"/>
</dbReference>
<evidence type="ECO:0000259" key="10">
    <source>
        <dbReference type="PROSITE" id="PS50897"/>
    </source>
</evidence>
<keyword evidence="3" id="KW-0507">mRNA processing</keyword>
<dbReference type="Proteomes" id="UP000019132">
    <property type="component" value="Unassembled WGS sequence"/>
</dbReference>
<dbReference type="PROSITE" id="PS00678">
    <property type="entry name" value="WD_REPEATS_1"/>
    <property type="match status" value="1"/>
</dbReference>
<dbReference type="InterPro" id="IPR019775">
    <property type="entry name" value="WD40_repeat_CS"/>
</dbReference>
<dbReference type="AlphaFoldDB" id="K3WH88"/>
<reference evidence="11" key="3">
    <citation type="submission" date="2015-02" db="UniProtKB">
        <authorList>
            <consortium name="EnsemblProtists"/>
        </authorList>
    </citation>
    <scope>IDENTIFICATION</scope>
    <source>
        <strain evidence="11">DAOM BR144</strain>
    </source>
</reference>
<organism evidence="11 12">
    <name type="scientific">Globisporangium ultimum (strain ATCC 200006 / CBS 805.95 / DAOM BR144)</name>
    <name type="common">Pythium ultimum</name>
    <dbReference type="NCBI Taxonomy" id="431595"/>
    <lineage>
        <taxon>Eukaryota</taxon>
        <taxon>Sar</taxon>
        <taxon>Stramenopiles</taxon>
        <taxon>Oomycota</taxon>
        <taxon>Peronosporomycetes</taxon>
        <taxon>Pythiales</taxon>
        <taxon>Pythiaceae</taxon>
        <taxon>Globisporangium</taxon>
    </lineage>
</organism>
<evidence type="ECO:0000256" key="4">
    <source>
        <dbReference type="ARBA" id="ARBA00022737"/>
    </source>
</evidence>
<dbReference type="SMART" id="SM00320">
    <property type="entry name" value="WD40"/>
    <property type="match status" value="5"/>
</dbReference>
<dbReference type="InterPro" id="IPR020472">
    <property type="entry name" value="WD40_PAC1"/>
</dbReference>
<dbReference type="FunCoup" id="K3WH88">
    <property type="interactions" value="649"/>
</dbReference>
<dbReference type="Gene3D" id="2.130.10.10">
    <property type="entry name" value="YVTN repeat-like/Quinoprotein amine dehydrogenase"/>
    <property type="match status" value="1"/>
</dbReference>
<keyword evidence="4" id="KW-0677">Repeat</keyword>
<reference evidence="12" key="1">
    <citation type="journal article" date="2010" name="Genome Biol.">
        <title>Genome sequence of the necrotrophic plant pathogen Pythium ultimum reveals original pathogenicity mechanisms and effector repertoire.</title>
        <authorList>
            <person name="Levesque C.A."/>
            <person name="Brouwer H."/>
            <person name="Cano L."/>
            <person name="Hamilton J.P."/>
            <person name="Holt C."/>
            <person name="Huitema E."/>
            <person name="Raffaele S."/>
            <person name="Robideau G.P."/>
            <person name="Thines M."/>
            <person name="Win J."/>
            <person name="Zerillo M.M."/>
            <person name="Beakes G.W."/>
            <person name="Boore J.L."/>
            <person name="Busam D."/>
            <person name="Dumas B."/>
            <person name="Ferriera S."/>
            <person name="Fuerstenberg S.I."/>
            <person name="Gachon C.M."/>
            <person name="Gaulin E."/>
            <person name="Govers F."/>
            <person name="Grenville-Briggs L."/>
            <person name="Horner N."/>
            <person name="Hostetler J."/>
            <person name="Jiang R.H."/>
            <person name="Johnson J."/>
            <person name="Krajaejun T."/>
            <person name="Lin H."/>
            <person name="Meijer H.J."/>
            <person name="Moore B."/>
            <person name="Morris P."/>
            <person name="Phuntmart V."/>
            <person name="Puiu D."/>
            <person name="Shetty J."/>
            <person name="Stajich J.E."/>
            <person name="Tripathy S."/>
            <person name="Wawra S."/>
            <person name="van West P."/>
            <person name="Whitty B.R."/>
            <person name="Coutinho P.M."/>
            <person name="Henrissat B."/>
            <person name="Martin F."/>
            <person name="Thomas P.D."/>
            <person name="Tyler B.M."/>
            <person name="De Vries R.P."/>
            <person name="Kamoun S."/>
            <person name="Yandell M."/>
            <person name="Tisserat N."/>
            <person name="Buell C.R."/>
        </authorList>
    </citation>
    <scope>NUCLEOTIDE SEQUENCE</scope>
    <source>
        <strain evidence="12">DAOM:BR144</strain>
    </source>
</reference>
<dbReference type="GO" id="GO:0000398">
    <property type="term" value="P:mRNA splicing, via spliceosome"/>
    <property type="evidence" value="ECO:0007669"/>
    <property type="project" value="InterPro"/>
</dbReference>
<evidence type="ECO:0000313" key="11">
    <source>
        <dbReference type="EnsemblProtists" id="PYU1_T004330"/>
    </source>
</evidence>
<feature type="domain" description="CTLH" evidence="10">
    <location>
        <begin position="41"/>
        <end position="93"/>
    </location>
</feature>
<dbReference type="InterPro" id="IPR054532">
    <property type="entry name" value="TPL_SMU1_LisH-like"/>
</dbReference>
<evidence type="ECO:0000313" key="12">
    <source>
        <dbReference type="Proteomes" id="UP000019132"/>
    </source>
</evidence>
<evidence type="ECO:0000256" key="1">
    <source>
        <dbReference type="ARBA" id="ARBA00004324"/>
    </source>
</evidence>
<evidence type="ECO:0000256" key="9">
    <source>
        <dbReference type="PROSITE-ProRule" id="PRU00221"/>
    </source>
</evidence>
<proteinExistence type="inferred from homology"/>
<dbReference type="GO" id="GO:0016607">
    <property type="term" value="C:nuclear speck"/>
    <property type="evidence" value="ECO:0007669"/>
    <property type="project" value="UniProtKB-SubCell"/>
</dbReference>
<dbReference type="OMA" id="MMKQQEP"/>
<dbReference type="VEuPathDB" id="FungiDB:PYU1_G004320"/>
<dbReference type="HOGENOM" id="CLU_000288_57_38_1"/>
<evidence type="ECO:0000256" key="8">
    <source>
        <dbReference type="ARBA" id="ARBA00026184"/>
    </source>
</evidence>
<dbReference type="PROSITE" id="PS50897">
    <property type="entry name" value="CTLH"/>
    <property type="match status" value="1"/>
</dbReference>
<reference evidence="12" key="2">
    <citation type="submission" date="2010-04" db="EMBL/GenBank/DDBJ databases">
        <authorList>
            <person name="Buell R."/>
            <person name="Hamilton J."/>
            <person name="Hostetler J."/>
        </authorList>
    </citation>
    <scope>NUCLEOTIDE SEQUENCE [LARGE SCALE GENOMIC DNA]</scope>
    <source>
        <strain evidence="12">DAOM:BR144</strain>
    </source>
</reference>
<feature type="repeat" description="WD" evidence="9">
    <location>
        <begin position="491"/>
        <end position="524"/>
    </location>
</feature>
<name>K3WH88_GLOUD</name>
<dbReference type="InParanoid" id="K3WH88"/>